<dbReference type="SUPFAM" id="SSF46689">
    <property type="entry name" value="Homeodomain-like"/>
    <property type="match status" value="2"/>
</dbReference>
<organism evidence="10 11">
    <name type="scientific">Cohnella abietis</name>
    <dbReference type="NCBI Taxonomy" id="2507935"/>
    <lineage>
        <taxon>Bacteria</taxon>
        <taxon>Bacillati</taxon>
        <taxon>Bacillota</taxon>
        <taxon>Bacilli</taxon>
        <taxon>Bacillales</taxon>
        <taxon>Paenibacillaceae</taxon>
        <taxon>Cohnella</taxon>
    </lineage>
</organism>
<keyword evidence="7" id="KW-0804">Transcription</keyword>
<dbReference type="PROSITE" id="PS50983">
    <property type="entry name" value="FE_B12_PBP"/>
    <property type="match status" value="1"/>
</dbReference>
<comment type="similarity">
    <text evidence="2">Belongs to the bacterial solute-binding protein 8 family.</text>
</comment>
<keyword evidence="3" id="KW-0813">Transport</keyword>
<dbReference type="InterPro" id="IPR002491">
    <property type="entry name" value="ABC_transptr_periplasmic_BD"/>
</dbReference>
<sequence>MASELESMWREPQLSEPFRVQQLFIELLTELHNEQAARKEQTLSWLDQALLYIETHYHKDLTREQLADIANISPEHFSRMFRKHTGRTFNAHLTLLRIRSAQRSILSGAPPDLNTLAQEVGYKEGSYLSRRFKELTGLSPTAYQQKTKRIVALNFNHTASLMALGIIPDLGVYTPWLENTQSSKTIHIDQKLNPYEHTPSAYYKVIAAARPDVIISYSKAKENKSLLPLAPVLELPHMTMNWREQFRLIADMVGRRHKAEDRLAEYDELLGQINQKLDHELGNRGTAIVWEIGPKSAYCFSSNYGRGCQILYDDIGFRPPSQLLDQGIAFRGYIEAEIESIASYPADHIFITDLPSYPSGQQRINRLFRSRKWANLEAVRHNRVYLLNQPEMFYGYDPISSQAQLKELLKALT</sequence>
<dbReference type="PANTHER" id="PTHR30532">
    <property type="entry name" value="IRON III DICITRATE-BINDING PERIPLASMIC PROTEIN"/>
    <property type="match status" value="1"/>
</dbReference>
<dbReference type="Gene3D" id="3.40.50.1980">
    <property type="entry name" value="Nitrogenase molybdenum iron protein domain"/>
    <property type="match status" value="2"/>
</dbReference>
<keyword evidence="11" id="KW-1185">Reference proteome</keyword>
<dbReference type="KEGG" id="cohn:KCTCHS21_03480"/>
<protein>
    <recommendedName>
        <fullName evidence="12">Fe3+-hydroxamate ABC transporter substrate-binding protein</fullName>
    </recommendedName>
</protein>
<dbReference type="SUPFAM" id="SSF53807">
    <property type="entry name" value="Helical backbone' metal receptor"/>
    <property type="match status" value="1"/>
</dbReference>
<feature type="domain" description="HTH araC/xylS-type" evidence="8">
    <location>
        <begin position="47"/>
        <end position="146"/>
    </location>
</feature>
<evidence type="ECO:0000256" key="2">
    <source>
        <dbReference type="ARBA" id="ARBA00008814"/>
    </source>
</evidence>
<accession>A0A3T1CYV3</accession>
<dbReference type="Gene3D" id="1.10.10.60">
    <property type="entry name" value="Homeodomain-like"/>
    <property type="match status" value="2"/>
</dbReference>
<evidence type="ECO:0000256" key="3">
    <source>
        <dbReference type="ARBA" id="ARBA00022448"/>
    </source>
</evidence>
<evidence type="ECO:0000256" key="7">
    <source>
        <dbReference type="ARBA" id="ARBA00023163"/>
    </source>
</evidence>
<evidence type="ECO:0000256" key="4">
    <source>
        <dbReference type="ARBA" id="ARBA00022729"/>
    </source>
</evidence>
<dbReference type="GO" id="GO:1901678">
    <property type="term" value="P:iron coordination entity transport"/>
    <property type="evidence" value="ECO:0007669"/>
    <property type="project" value="UniProtKB-ARBA"/>
</dbReference>
<dbReference type="InterPro" id="IPR018062">
    <property type="entry name" value="HTH_AraC-typ_CS"/>
</dbReference>
<evidence type="ECO:0008006" key="12">
    <source>
        <dbReference type="Google" id="ProtNLM"/>
    </source>
</evidence>
<gene>
    <name evidence="10" type="ORF">KCTCHS21_03480</name>
</gene>
<dbReference type="GO" id="GO:0003700">
    <property type="term" value="F:DNA-binding transcription factor activity"/>
    <property type="evidence" value="ECO:0007669"/>
    <property type="project" value="InterPro"/>
</dbReference>
<dbReference type="InterPro" id="IPR009057">
    <property type="entry name" value="Homeodomain-like_sf"/>
</dbReference>
<dbReference type="PROSITE" id="PS01124">
    <property type="entry name" value="HTH_ARAC_FAMILY_2"/>
    <property type="match status" value="1"/>
</dbReference>
<dbReference type="PROSITE" id="PS00041">
    <property type="entry name" value="HTH_ARAC_FAMILY_1"/>
    <property type="match status" value="1"/>
</dbReference>
<dbReference type="GO" id="GO:0030288">
    <property type="term" value="C:outer membrane-bounded periplasmic space"/>
    <property type="evidence" value="ECO:0007669"/>
    <property type="project" value="TreeGrafter"/>
</dbReference>
<keyword evidence="4" id="KW-0732">Signal</keyword>
<dbReference type="InterPro" id="IPR051313">
    <property type="entry name" value="Bact_iron-sidero_bind"/>
</dbReference>
<feature type="domain" description="Fe/B12 periplasmic-binding" evidence="9">
    <location>
        <begin position="149"/>
        <end position="413"/>
    </location>
</feature>
<dbReference type="SMART" id="SM00342">
    <property type="entry name" value="HTH_ARAC"/>
    <property type="match status" value="1"/>
</dbReference>
<proteinExistence type="inferred from homology"/>
<evidence type="ECO:0000313" key="10">
    <source>
        <dbReference type="EMBL" id="BBI30949.1"/>
    </source>
</evidence>
<evidence type="ECO:0000256" key="5">
    <source>
        <dbReference type="ARBA" id="ARBA00023015"/>
    </source>
</evidence>
<dbReference type="Pfam" id="PF12833">
    <property type="entry name" value="HTH_18"/>
    <property type="match status" value="1"/>
</dbReference>
<dbReference type="Proteomes" id="UP000289856">
    <property type="component" value="Chromosome"/>
</dbReference>
<name>A0A3T1CYV3_9BACL</name>
<reference evidence="10 11" key="1">
    <citation type="submission" date="2019-01" db="EMBL/GenBank/DDBJ databases">
        <title>Complete genome sequence of Cohnella hallensis HS21 isolated from Korean fir (Abies koreana) rhizospheric soil.</title>
        <authorList>
            <person name="Jiang L."/>
            <person name="Kang S.W."/>
            <person name="Kim S."/>
            <person name="Jung J."/>
            <person name="Kim C.Y."/>
            <person name="Kim D.H."/>
            <person name="Kim S.W."/>
            <person name="Lee J."/>
        </authorList>
    </citation>
    <scope>NUCLEOTIDE SEQUENCE [LARGE SCALE GENOMIC DNA]</scope>
    <source>
        <strain evidence="10 11">HS21</strain>
    </source>
</reference>
<dbReference type="InterPro" id="IPR018060">
    <property type="entry name" value="HTH_AraC"/>
</dbReference>
<dbReference type="Pfam" id="PF01497">
    <property type="entry name" value="Peripla_BP_2"/>
    <property type="match status" value="1"/>
</dbReference>
<dbReference type="GO" id="GO:0043565">
    <property type="term" value="F:sequence-specific DNA binding"/>
    <property type="evidence" value="ECO:0007669"/>
    <property type="project" value="InterPro"/>
</dbReference>
<evidence type="ECO:0000256" key="1">
    <source>
        <dbReference type="ARBA" id="ARBA00004196"/>
    </source>
</evidence>
<dbReference type="PANTHER" id="PTHR30532:SF26">
    <property type="entry name" value="IRON(3+)-HYDROXAMATE-BINDING PROTEIN FHUD"/>
    <property type="match status" value="1"/>
</dbReference>
<dbReference type="EMBL" id="AP019400">
    <property type="protein sequence ID" value="BBI30949.1"/>
    <property type="molecule type" value="Genomic_DNA"/>
</dbReference>
<evidence type="ECO:0000259" key="9">
    <source>
        <dbReference type="PROSITE" id="PS50983"/>
    </source>
</evidence>
<evidence type="ECO:0000256" key="6">
    <source>
        <dbReference type="ARBA" id="ARBA00023125"/>
    </source>
</evidence>
<dbReference type="AlphaFoldDB" id="A0A3T1CYV3"/>
<evidence type="ECO:0000259" key="8">
    <source>
        <dbReference type="PROSITE" id="PS01124"/>
    </source>
</evidence>
<evidence type="ECO:0000313" key="11">
    <source>
        <dbReference type="Proteomes" id="UP000289856"/>
    </source>
</evidence>
<keyword evidence="6" id="KW-0238">DNA-binding</keyword>
<comment type="subcellular location">
    <subcellularLocation>
        <location evidence="1">Cell envelope</location>
    </subcellularLocation>
</comment>
<keyword evidence="5" id="KW-0805">Transcription regulation</keyword>